<evidence type="ECO:0000259" key="1">
    <source>
        <dbReference type="Pfam" id="PF00534"/>
    </source>
</evidence>
<dbReference type="Gene3D" id="3.40.50.2000">
    <property type="entry name" value="Glycogen Phosphorylase B"/>
    <property type="match status" value="2"/>
</dbReference>
<dbReference type="CDD" id="cd03801">
    <property type="entry name" value="GT4_PimA-like"/>
    <property type="match status" value="1"/>
</dbReference>
<evidence type="ECO:0000313" key="3">
    <source>
        <dbReference type="Proteomes" id="UP000315215"/>
    </source>
</evidence>
<proteinExistence type="predicted"/>
<dbReference type="SUPFAM" id="SSF53756">
    <property type="entry name" value="UDP-Glycosyltransferase/glycogen phosphorylase"/>
    <property type="match status" value="1"/>
</dbReference>
<organism evidence="2 3">
    <name type="scientific">Radiobacillus deserti</name>
    <dbReference type="NCBI Taxonomy" id="2594883"/>
    <lineage>
        <taxon>Bacteria</taxon>
        <taxon>Bacillati</taxon>
        <taxon>Bacillota</taxon>
        <taxon>Bacilli</taxon>
        <taxon>Bacillales</taxon>
        <taxon>Bacillaceae</taxon>
        <taxon>Radiobacillus</taxon>
    </lineage>
</organism>
<name>A0A516KIU4_9BACI</name>
<dbReference type="GO" id="GO:0016757">
    <property type="term" value="F:glycosyltransferase activity"/>
    <property type="evidence" value="ECO:0007669"/>
    <property type="project" value="InterPro"/>
</dbReference>
<dbReference type="AlphaFoldDB" id="A0A516KIU4"/>
<dbReference type="EMBL" id="CP041666">
    <property type="protein sequence ID" value="QDP41276.1"/>
    <property type="molecule type" value="Genomic_DNA"/>
</dbReference>
<dbReference type="PANTHER" id="PTHR45947:SF3">
    <property type="entry name" value="SULFOQUINOVOSYL TRANSFERASE SQD2"/>
    <property type="match status" value="1"/>
</dbReference>
<dbReference type="InterPro" id="IPR050194">
    <property type="entry name" value="Glycosyltransferase_grp1"/>
</dbReference>
<dbReference type="PANTHER" id="PTHR45947">
    <property type="entry name" value="SULFOQUINOVOSYL TRANSFERASE SQD2"/>
    <property type="match status" value="1"/>
</dbReference>
<accession>A0A516KIU4</accession>
<dbReference type="Pfam" id="PF00534">
    <property type="entry name" value="Glycos_transf_1"/>
    <property type="match status" value="1"/>
</dbReference>
<feature type="domain" description="Glycosyl transferase family 1" evidence="1">
    <location>
        <begin position="190"/>
        <end position="352"/>
    </location>
</feature>
<dbReference type="KEGG" id="aqt:FN924_14435"/>
<reference evidence="2 3" key="1">
    <citation type="submission" date="2019-07" db="EMBL/GenBank/DDBJ databases">
        <authorList>
            <person name="Li J."/>
        </authorList>
    </citation>
    <scope>NUCLEOTIDE SEQUENCE [LARGE SCALE GENOMIC DNA]</scope>
    <source>
        <strain evidence="2 3">TKL69</strain>
    </source>
</reference>
<keyword evidence="3" id="KW-1185">Reference proteome</keyword>
<gene>
    <name evidence="2" type="ORF">FN924_14435</name>
</gene>
<keyword evidence="2" id="KW-0808">Transferase</keyword>
<sequence>MKMNILLLSLGKHPSPGGVDTYIRMVTKAMEAKGHTVELLCYNQLGTLPEASIYKINQFHNLMKEKYQSKLPPFYIVLEVQKFAFNEIIANYDFSKIDVVHSQSGILSKVMKEVYPSIPVVGTIHSSLYTDSIVGNWVNKLDAATLFAKFDNYAIESPDEVITISTEVDKNLPLIPTKKRNIVFNAIDTDEFLPQEEKSSEKVRIATSGFLTRTKGYDILFEAVTSISKKYQESIEISLFGDGPEKGKLISYANNHQLPVTFHGYIDRHQLVRLLPTYDLFIQPSRAESFCLAVTEAMASGCVPICSKVEGGMLDQVKHMDNGLLFENENVKDLSEKLELLIQNSNLRKKLSIGAVNTARSKFSLKVFADSLEMVYQKAINKL</sequence>
<dbReference type="InterPro" id="IPR001296">
    <property type="entry name" value="Glyco_trans_1"/>
</dbReference>
<dbReference type="Proteomes" id="UP000315215">
    <property type="component" value="Chromosome"/>
</dbReference>
<protein>
    <submittedName>
        <fullName evidence="2">Glycosyltransferase family 4 protein</fullName>
    </submittedName>
</protein>
<evidence type="ECO:0000313" key="2">
    <source>
        <dbReference type="EMBL" id="QDP41276.1"/>
    </source>
</evidence>